<evidence type="ECO:0000259" key="1">
    <source>
        <dbReference type="SMART" id="SM00460"/>
    </source>
</evidence>
<dbReference type="Pfam" id="PF01841">
    <property type="entry name" value="Transglut_core"/>
    <property type="match status" value="1"/>
</dbReference>
<protein>
    <submittedName>
        <fullName evidence="3">Transglutaminase-like superfamily protein</fullName>
    </submittedName>
</protein>
<proteinExistence type="predicted"/>
<feature type="domain" description="Transglutaminase-like" evidence="1">
    <location>
        <begin position="612"/>
        <end position="679"/>
    </location>
</feature>
<dbReference type="SMART" id="SM00635">
    <property type="entry name" value="BID_2"/>
    <property type="match status" value="1"/>
</dbReference>
<evidence type="ECO:0000313" key="4">
    <source>
        <dbReference type="Proteomes" id="UP000198838"/>
    </source>
</evidence>
<dbReference type="SMART" id="SM00460">
    <property type="entry name" value="TGc"/>
    <property type="match status" value="1"/>
</dbReference>
<dbReference type="OrthoDB" id="2000556at2"/>
<evidence type="ECO:0000259" key="2">
    <source>
        <dbReference type="SMART" id="SM00635"/>
    </source>
</evidence>
<feature type="domain" description="BIG2" evidence="2">
    <location>
        <begin position="35"/>
        <end position="104"/>
    </location>
</feature>
<accession>A0A1I0W2X9</accession>
<evidence type="ECO:0000313" key="3">
    <source>
        <dbReference type="EMBL" id="SFA82971.1"/>
    </source>
</evidence>
<name>A0A1I0W2X9_9FIRM</name>
<dbReference type="SUPFAM" id="SSF49373">
    <property type="entry name" value="Invasin/intimin cell-adhesion fragments"/>
    <property type="match status" value="2"/>
</dbReference>
<dbReference type="EMBL" id="FOJY01000003">
    <property type="protein sequence ID" value="SFA82971.1"/>
    <property type="molecule type" value="Genomic_DNA"/>
</dbReference>
<keyword evidence="4" id="KW-1185">Reference proteome</keyword>
<dbReference type="SUPFAM" id="SSF54001">
    <property type="entry name" value="Cysteine proteinases"/>
    <property type="match status" value="1"/>
</dbReference>
<dbReference type="InterPro" id="IPR003343">
    <property type="entry name" value="Big_2"/>
</dbReference>
<organism evidence="3 4">
    <name type="scientific">Acetitomaculum ruminis DSM 5522</name>
    <dbReference type="NCBI Taxonomy" id="1120918"/>
    <lineage>
        <taxon>Bacteria</taxon>
        <taxon>Bacillati</taxon>
        <taxon>Bacillota</taxon>
        <taxon>Clostridia</taxon>
        <taxon>Lachnospirales</taxon>
        <taxon>Lachnospiraceae</taxon>
        <taxon>Acetitomaculum</taxon>
    </lineage>
</organism>
<dbReference type="InterPro" id="IPR008964">
    <property type="entry name" value="Invasin/intimin_cell_adhesion"/>
</dbReference>
<dbReference type="Gene3D" id="3.10.620.30">
    <property type="match status" value="1"/>
</dbReference>
<dbReference type="STRING" id="1120918.SAMN05216249_10344"/>
<dbReference type="Gene3D" id="2.60.40.1080">
    <property type="match status" value="2"/>
</dbReference>
<sequence>MTNFDNRIKAKIPFLILTLIMCFLACFTLGNKVEAANKKGLDKTLVTMYVGESLTLKISGTKAVSWTSSDSKIVLVKKGKLTAKKAGKAVISCKAKDKKVYKCKVTVKNPCLNVKSKKIHQGKSFTLKLTGAKAKSFKVNNNNVTVDKNGKVSSKKSGSSIITVLDTKKRKYTCKITVEGHKSITVGKYFATCQMEGFTGDEYCTICNKLIKKGSKIPRTDHQLGKTPWFVNEATCESARLEGYNCTYCGMNVTKTVGKPLGHLMEATPSEHENPTCTDEGYNFYYCTREGCYHGKKEEIPALGHDLNLKETIPATCKYGKTDIYVCNRCHEEIRKDDTKLGNHVLEDESIPATCINDGRNAKYCTVCREFITDEVILAKGHHSTLKTDAKGEKYITCEDCGIIFSYSTQLGSEDTWRALNKNHELFLKQGHGGKGGFGSIKLSLANKSWQQLYEEDYNQYEKVQADFWKRVKFEISDENVVKRLIDNGAFTYDGKNETYNKSAMAIGLKHGTSQVKVYWDDVLYDSFTVNVGGSLMEMIKELLKDNPDETMLYGCDNEITEETIRDIAKLLKTIITDDMTDYQKVLAIKNWYDKNITYEDPGNDAISFIEIFGNHRGKCHDYAISFSLLMSVLDIDCYYVRGPSDNGDGNLEYHAWNMVYLDAGNGKGKQWYYADTTWHEFDTTKTVKELNEKDGYGRYNTVDGKKGYRISEAYKKCTEDDFYGNSQEVTNDGEAFTDFKDFEF</sequence>
<reference evidence="3 4" key="1">
    <citation type="submission" date="2016-10" db="EMBL/GenBank/DDBJ databases">
        <authorList>
            <person name="de Groot N.N."/>
        </authorList>
    </citation>
    <scope>NUCLEOTIDE SEQUENCE [LARGE SCALE GENOMIC DNA]</scope>
    <source>
        <strain evidence="3 4">DSM 5522</strain>
    </source>
</reference>
<dbReference type="AlphaFoldDB" id="A0A1I0W2X9"/>
<dbReference type="InterPro" id="IPR038765">
    <property type="entry name" value="Papain-like_cys_pep_sf"/>
</dbReference>
<dbReference type="Proteomes" id="UP000198838">
    <property type="component" value="Unassembled WGS sequence"/>
</dbReference>
<dbReference type="RefSeq" id="WP_092870451.1">
    <property type="nucleotide sequence ID" value="NZ_FOJY01000003.1"/>
</dbReference>
<dbReference type="InterPro" id="IPR002931">
    <property type="entry name" value="Transglutaminase-like"/>
</dbReference>
<gene>
    <name evidence="3" type="ORF">SAMN05216249_10344</name>
</gene>